<reference evidence="2" key="1">
    <citation type="journal article" date="2009" name="Rice">
        <title>De Novo Next Generation Sequencing of Plant Genomes.</title>
        <authorList>
            <person name="Rounsley S."/>
            <person name="Marri P.R."/>
            <person name="Yu Y."/>
            <person name="He R."/>
            <person name="Sisneros N."/>
            <person name="Goicoechea J.L."/>
            <person name="Lee S.J."/>
            <person name="Angelova A."/>
            <person name="Kudrna D."/>
            <person name="Luo M."/>
            <person name="Affourtit J."/>
            <person name="Desany B."/>
            <person name="Knight J."/>
            <person name="Niazi F."/>
            <person name="Egholm M."/>
            <person name="Wing R.A."/>
        </authorList>
    </citation>
    <scope>NUCLEOTIDE SEQUENCE [LARGE SCALE GENOMIC DNA]</scope>
    <source>
        <strain evidence="2">cv. IRGC 105608</strain>
    </source>
</reference>
<dbReference type="EnsemblPlants" id="OBART08G18010.1">
    <property type="protein sequence ID" value="OBART08G18010.1"/>
    <property type="gene ID" value="OBART08G18010"/>
</dbReference>
<evidence type="ECO:0000313" key="3">
    <source>
        <dbReference type="Proteomes" id="UP000026960"/>
    </source>
</evidence>
<name>A0A0D3H1C2_9ORYZ</name>
<feature type="region of interest" description="Disordered" evidence="1">
    <location>
        <begin position="1"/>
        <end position="37"/>
    </location>
</feature>
<dbReference type="HOGENOM" id="CLU_078076_2_0_1"/>
<dbReference type="Proteomes" id="UP000026960">
    <property type="component" value="Chromosome 8"/>
</dbReference>
<keyword evidence="3" id="KW-1185">Reference proteome</keyword>
<dbReference type="Gramene" id="OBART08G18010.1">
    <property type="protein sequence ID" value="OBART08G18010.1"/>
    <property type="gene ID" value="OBART08G18010"/>
</dbReference>
<accession>A0A0D3H1C2</accession>
<dbReference type="PaxDb" id="65489-OBART08G18010.1"/>
<sequence>MAASRFGTGMHGSGPPMARSVAPGGGEPGLIDTFKGDHGARRSCWWVWRGLRRTTANRPGAPVQGSHMSVEVGRWWSISASAVDSQVVSGR</sequence>
<dbReference type="AlphaFoldDB" id="A0A0D3H1C2"/>
<protein>
    <submittedName>
        <fullName evidence="2">Uncharacterized protein</fullName>
    </submittedName>
</protein>
<evidence type="ECO:0000256" key="1">
    <source>
        <dbReference type="SAM" id="MobiDB-lite"/>
    </source>
</evidence>
<proteinExistence type="predicted"/>
<evidence type="ECO:0000313" key="2">
    <source>
        <dbReference type="EnsemblPlants" id="OBART08G18010.1"/>
    </source>
</evidence>
<organism evidence="2">
    <name type="scientific">Oryza barthii</name>
    <dbReference type="NCBI Taxonomy" id="65489"/>
    <lineage>
        <taxon>Eukaryota</taxon>
        <taxon>Viridiplantae</taxon>
        <taxon>Streptophyta</taxon>
        <taxon>Embryophyta</taxon>
        <taxon>Tracheophyta</taxon>
        <taxon>Spermatophyta</taxon>
        <taxon>Magnoliopsida</taxon>
        <taxon>Liliopsida</taxon>
        <taxon>Poales</taxon>
        <taxon>Poaceae</taxon>
        <taxon>BOP clade</taxon>
        <taxon>Oryzoideae</taxon>
        <taxon>Oryzeae</taxon>
        <taxon>Oryzinae</taxon>
        <taxon>Oryza</taxon>
    </lineage>
</organism>
<reference evidence="2" key="2">
    <citation type="submission" date="2015-03" db="UniProtKB">
        <authorList>
            <consortium name="EnsemblPlants"/>
        </authorList>
    </citation>
    <scope>IDENTIFICATION</scope>
</reference>